<dbReference type="AlphaFoldDB" id="A0A538TDF1"/>
<feature type="transmembrane region" description="Helical" evidence="7">
    <location>
        <begin position="99"/>
        <end position="119"/>
    </location>
</feature>
<evidence type="ECO:0000313" key="8">
    <source>
        <dbReference type="EMBL" id="TMQ61606.1"/>
    </source>
</evidence>
<evidence type="ECO:0000256" key="1">
    <source>
        <dbReference type="ARBA" id="ARBA00004651"/>
    </source>
</evidence>
<keyword evidence="6 7" id="KW-0472">Membrane</keyword>
<evidence type="ECO:0000256" key="2">
    <source>
        <dbReference type="ARBA" id="ARBA00006679"/>
    </source>
</evidence>
<dbReference type="PANTHER" id="PTHR33452">
    <property type="entry name" value="OXIDOREDUCTASE CATD-RELATED"/>
    <property type="match status" value="1"/>
</dbReference>
<name>A0A538TDF1_UNCEI</name>
<feature type="transmembrane region" description="Helical" evidence="7">
    <location>
        <begin position="68"/>
        <end position="87"/>
    </location>
</feature>
<comment type="similarity">
    <text evidence="2">Belongs to the DoxX family.</text>
</comment>
<comment type="caution">
    <text evidence="8">The sequence shown here is derived from an EMBL/GenBank/DDBJ whole genome shotgun (WGS) entry which is preliminary data.</text>
</comment>
<dbReference type="InterPro" id="IPR051907">
    <property type="entry name" value="DoxX-like_oxidoreductase"/>
</dbReference>
<evidence type="ECO:0000313" key="9">
    <source>
        <dbReference type="Proteomes" id="UP000320913"/>
    </source>
</evidence>
<dbReference type="GO" id="GO:0005886">
    <property type="term" value="C:plasma membrane"/>
    <property type="evidence" value="ECO:0007669"/>
    <property type="project" value="UniProtKB-SubCell"/>
</dbReference>
<keyword evidence="4 7" id="KW-0812">Transmembrane</keyword>
<keyword evidence="5 7" id="KW-1133">Transmembrane helix</keyword>
<evidence type="ECO:0000256" key="6">
    <source>
        <dbReference type="ARBA" id="ARBA00023136"/>
    </source>
</evidence>
<accession>A0A538TDF1</accession>
<feature type="transmembrane region" description="Helical" evidence="7">
    <location>
        <begin position="12"/>
        <end position="32"/>
    </location>
</feature>
<dbReference type="PANTHER" id="PTHR33452:SF4">
    <property type="entry name" value="BLL4328 PROTEIN"/>
    <property type="match status" value="1"/>
</dbReference>
<keyword evidence="3" id="KW-1003">Cell membrane</keyword>
<comment type="subcellular location">
    <subcellularLocation>
        <location evidence="1">Cell membrane</location>
        <topology evidence="1">Multi-pass membrane protein</topology>
    </subcellularLocation>
</comment>
<gene>
    <name evidence="8" type="ORF">E6K75_00960</name>
</gene>
<evidence type="ECO:0000256" key="5">
    <source>
        <dbReference type="ARBA" id="ARBA00022989"/>
    </source>
</evidence>
<evidence type="ECO:0000256" key="7">
    <source>
        <dbReference type="SAM" id="Phobius"/>
    </source>
</evidence>
<dbReference type="InterPro" id="IPR032808">
    <property type="entry name" value="DoxX"/>
</dbReference>
<proteinExistence type="inferred from homology"/>
<protein>
    <submittedName>
        <fullName evidence="8">DoxX family protein</fullName>
    </submittedName>
</protein>
<organism evidence="8 9">
    <name type="scientific">Eiseniibacteriota bacterium</name>
    <dbReference type="NCBI Taxonomy" id="2212470"/>
    <lineage>
        <taxon>Bacteria</taxon>
        <taxon>Candidatus Eiseniibacteriota</taxon>
    </lineage>
</organism>
<dbReference type="EMBL" id="VBOV01000024">
    <property type="protein sequence ID" value="TMQ61606.1"/>
    <property type="molecule type" value="Genomic_DNA"/>
</dbReference>
<reference evidence="8 9" key="1">
    <citation type="journal article" date="2019" name="Nat. Microbiol.">
        <title>Mediterranean grassland soil C-N compound turnover is dependent on rainfall and depth, and is mediated by genomically divergent microorganisms.</title>
        <authorList>
            <person name="Diamond S."/>
            <person name="Andeer P.F."/>
            <person name="Li Z."/>
            <person name="Crits-Christoph A."/>
            <person name="Burstein D."/>
            <person name="Anantharaman K."/>
            <person name="Lane K.R."/>
            <person name="Thomas B.C."/>
            <person name="Pan C."/>
            <person name="Northen T.R."/>
            <person name="Banfield J.F."/>
        </authorList>
    </citation>
    <scope>NUCLEOTIDE SEQUENCE [LARGE SCALE GENOMIC DNA]</scope>
    <source>
        <strain evidence="8">WS_5</strain>
    </source>
</reference>
<sequence length="134" mass="14558">MSRIAGATHSLLRIVAGLLFVCPGGMKLLHWFGGMPAGVPMTPLLYTAGVIELVGGTLILLGLFTRPVAFIASGEMAFAYFIGHFPRGFWPIQNQGEPAVLFCFIYLFLWGNGAGPWSLDHWLHQRRAGGRGNS</sequence>
<evidence type="ECO:0000256" key="3">
    <source>
        <dbReference type="ARBA" id="ARBA00022475"/>
    </source>
</evidence>
<feature type="transmembrane region" description="Helical" evidence="7">
    <location>
        <begin position="44"/>
        <end position="61"/>
    </location>
</feature>
<dbReference type="Pfam" id="PF07681">
    <property type="entry name" value="DoxX"/>
    <property type="match status" value="1"/>
</dbReference>
<dbReference type="Proteomes" id="UP000320913">
    <property type="component" value="Unassembled WGS sequence"/>
</dbReference>
<evidence type="ECO:0000256" key="4">
    <source>
        <dbReference type="ARBA" id="ARBA00022692"/>
    </source>
</evidence>